<keyword evidence="3" id="KW-1185">Reference proteome</keyword>
<evidence type="ECO:0000256" key="1">
    <source>
        <dbReference type="SAM" id="SignalP"/>
    </source>
</evidence>
<keyword evidence="1" id="KW-0732">Signal</keyword>
<sequence>MQARTVFAALCLALAGCASAQTSAPFTEARAQVMVLGVYHFRAGGSDYVANQLDDHLSPRRQTEIAEVLDRLERFQPTKIVVELDPNREAEFNSRYTRYRTGAETLGVNERDQLGMVLANRLGLERLYAADADSDMHFDQMLAAAEAAGQTHLVEQFRAGMASIEAHQAATRDLSVRDRLIDVNSPEVVGWNDFYMTMAQMGAQADPIGAHDMAAWWGRNIHIFAGIARIAEPGDRILVIYGHGHKALLDQYFRQAHEFQLVDPLTYLR</sequence>
<gene>
    <name evidence="2" type="ORF">DSM104635_03380</name>
</gene>
<accession>A0A6I6MMK7</accession>
<organism evidence="2 3">
    <name type="scientific">Terricaulis silvestris</name>
    <dbReference type="NCBI Taxonomy" id="2686094"/>
    <lineage>
        <taxon>Bacteria</taxon>
        <taxon>Pseudomonadati</taxon>
        <taxon>Pseudomonadota</taxon>
        <taxon>Alphaproteobacteria</taxon>
        <taxon>Caulobacterales</taxon>
        <taxon>Caulobacteraceae</taxon>
        <taxon>Terricaulis</taxon>
    </lineage>
</organism>
<dbReference type="PROSITE" id="PS51257">
    <property type="entry name" value="PROKAR_LIPOPROTEIN"/>
    <property type="match status" value="1"/>
</dbReference>
<name>A0A6I6MMK7_9CAUL</name>
<evidence type="ECO:0000313" key="3">
    <source>
        <dbReference type="Proteomes" id="UP000431269"/>
    </source>
</evidence>
<proteinExistence type="predicted"/>
<dbReference type="EMBL" id="CP047045">
    <property type="protein sequence ID" value="QGZ96520.1"/>
    <property type="molecule type" value="Genomic_DNA"/>
</dbReference>
<dbReference type="KEGG" id="tsv:DSM104635_03380"/>
<evidence type="ECO:0000313" key="2">
    <source>
        <dbReference type="EMBL" id="QGZ96520.1"/>
    </source>
</evidence>
<feature type="signal peptide" evidence="1">
    <location>
        <begin position="1"/>
        <end position="20"/>
    </location>
</feature>
<protein>
    <submittedName>
        <fullName evidence="2">Uncharacterized protein</fullName>
    </submittedName>
</protein>
<dbReference type="AlphaFoldDB" id="A0A6I6MMK7"/>
<feature type="chain" id="PRO_5026161263" evidence="1">
    <location>
        <begin position="21"/>
        <end position="269"/>
    </location>
</feature>
<dbReference type="Pfam" id="PF18950">
    <property type="entry name" value="DUF5694"/>
    <property type="match status" value="1"/>
</dbReference>
<reference evidence="3" key="1">
    <citation type="submission" date="2019-12" db="EMBL/GenBank/DDBJ databases">
        <title>Complete genome of Terracaulis silvestris 0127_4.</title>
        <authorList>
            <person name="Vieira S."/>
            <person name="Riedel T."/>
            <person name="Sproer C."/>
            <person name="Pascual J."/>
            <person name="Boedeker C."/>
            <person name="Overmann J."/>
        </authorList>
    </citation>
    <scope>NUCLEOTIDE SEQUENCE [LARGE SCALE GENOMIC DNA]</scope>
    <source>
        <strain evidence="3">0127_4</strain>
    </source>
</reference>
<dbReference type="Proteomes" id="UP000431269">
    <property type="component" value="Chromosome"/>
</dbReference>
<dbReference type="InterPro" id="IPR043749">
    <property type="entry name" value="DUF5694"/>
</dbReference>